<evidence type="ECO:0000256" key="9">
    <source>
        <dbReference type="SAM" id="MobiDB-lite"/>
    </source>
</evidence>
<dbReference type="PANTHER" id="PTHR15336">
    <property type="entry name" value="UBIQUINOL-CYTOCHROME C REDUCTASE COMPLEX 7.8 KDA PROTEIN"/>
    <property type="match status" value="1"/>
</dbReference>
<evidence type="ECO:0000256" key="1">
    <source>
        <dbReference type="ARBA" id="ARBA00004137"/>
    </source>
</evidence>
<keyword evidence="3" id="KW-0813">Transport</keyword>
<dbReference type="InterPro" id="IPR036811">
    <property type="entry name" value="Ubol_cytC_Rdtase_hinge_dom_sf"/>
</dbReference>
<dbReference type="PANTHER" id="PTHR15336:SF0">
    <property type="entry name" value="CYTOCHROME B-C1 COMPLEX SUBUNIT 6, MITOCHONDRIAL"/>
    <property type="match status" value="1"/>
</dbReference>
<dbReference type="SUPFAM" id="SSF81531">
    <property type="entry name" value="Non-heme 11 kDa protein of cytochrome bc1 complex (Ubiquinol-cytochrome c reductase)"/>
    <property type="match status" value="1"/>
</dbReference>
<name>A0A066VMG7_TILAU</name>
<accession>A0A066VMG7</accession>
<comment type="caution">
    <text evidence="11">The sequence shown here is derived from an EMBL/GenBank/DDBJ whole genome shotgun (WGS) entry which is preliminary data.</text>
</comment>
<evidence type="ECO:0000256" key="2">
    <source>
        <dbReference type="ARBA" id="ARBA00006498"/>
    </source>
</evidence>
<dbReference type="RefSeq" id="XP_013241232.1">
    <property type="nucleotide sequence ID" value="XM_013385778.1"/>
</dbReference>
<feature type="compositionally biased region" description="Polar residues" evidence="9">
    <location>
        <begin position="15"/>
        <end position="42"/>
    </location>
</feature>
<dbReference type="GeneID" id="25265093"/>
<dbReference type="Proteomes" id="UP000027361">
    <property type="component" value="Unassembled WGS sequence"/>
</dbReference>
<dbReference type="InterPro" id="IPR003422">
    <property type="entry name" value="Cyt_b-c1_6"/>
</dbReference>
<keyword evidence="4" id="KW-0679">Respiratory chain</keyword>
<protein>
    <submittedName>
        <fullName evidence="11">Non-heme 11 kDa protein of cytochrome bc1 complex</fullName>
    </submittedName>
</protein>
<feature type="region of interest" description="Disordered" evidence="9">
    <location>
        <begin position="1"/>
        <end position="60"/>
    </location>
</feature>
<evidence type="ECO:0000313" key="12">
    <source>
        <dbReference type="Proteomes" id="UP000027361"/>
    </source>
</evidence>
<keyword evidence="7" id="KW-0496">Mitochondrion</keyword>
<keyword evidence="12" id="KW-1185">Reference proteome</keyword>
<gene>
    <name evidence="11" type="ORF">K437DRAFT_258831</name>
</gene>
<keyword evidence="5" id="KW-0999">Mitochondrion inner membrane</keyword>
<evidence type="ECO:0000256" key="7">
    <source>
        <dbReference type="ARBA" id="ARBA00023128"/>
    </source>
</evidence>
<keyword evidence="6" id="KW-0249">Electron transport</keyword>
<feature type="compositionally biased region" description="Acidic residues" evidence="9">
    <location>
        <begin position="93"/>
        <end position="114"/>
    </location>
</feature>
<dbReference type="Gene3D" id="1.10.287.20">
    <property type="entry name" value="Ubiquinol-cytochrome C reductase hinge domain"/>
    <property type="match status" value="1"/>
</dbReference>
<reference evidence="11 12" key="1">
    <citation type="submission" date="2014-05" db="EMBL/GenBank/DDBJ databases">
        <title>Draft genome sequence of a rare smut relative, Tilletiaria anomala UBC 951.</title>
        <authorList>
            <consortium name="DOE Joint Genome Institute"/>
            <person name="Toome M."/>
            <person name="Kuo A."/>
            <person name="Henrissat B."/>
            <person name="Lipzen A."/>
            <person name="Tritt A."/>
            <person name="Yoshinaga Y."/>
            <person name="Zane M."/>
            <person name="Barry K."/>
            <person name="Grigoriev I.V."/>
            <person name="Spatafora J.W."/>
            <person name="Aimea M.C."/>
        </authorList>
    </citation>
    <scope>NUCLEOTIDE SEQUENCE [LARGE SCALE GENOMIC DNA]</scope>
    <source>
        <strain evidence="11 12">UBC 951</strain>
    </source>
</reference>
<evidence type="ECO:0000313" key="11">
    <source>
        <dbReference type="EMBL" id="KDN39949.1"/>
    </source>
</evidence>
<evidence type="ECO:0000256" key="6">
    <source>
        <dbReference type="ARBA" id="ARBA00022982"/>
    </source>
</evidence>
<evidence type="ECO:0000256" key="3">
    <source>
        <dbReference type="ARBA" id="ARBA00022448"/>
    </source>
</evidence>
<evidence type="ECO:0000259" key="10">
    <source>
        <dbReference type="Pfam" id="PF02320"/>
    </source>
</evidence>
<dbReference type="HOGENOM" id="CLU_115913_1_0_1"/>
<evidence type="ECO:0000256" key="5">
    <source>
        <dbReference type="ARBA" id="ARBA00022792"/>
    </source>
</evidence>
<evidence type="ECO:0000256" key="4">
    <source>
        <dbReference type="ARBA" id="ARBA00022660"/>
    </source>
</evidence>
<dbReference type="InParanoid" id="A0A066VMG7"/>
<dbReference type="OrthoDB" id="405848at2759"/>
<feature type="region of interest" description="Disordered" evidence="9">
    <location>
        <begin position="88"/>
        <end position="115"/>
    </location>
</feature>
<dbReference type="InterPro" id="IPR023184">
    <property type="entry name" value="Ubol_cytC_Rdtase_hinge_dom"/>
</dbReference>
<sequence>MLSAAPSIPSPTASGGNQLHSSRQLTSDLSKATCTHSQQTVDSAVCPLESPRQSTMSSSSVTSAVSALEESSLMGSISSFISSFFPVAHAEEGEGEDGDSGEEEEDDDEPEDPQETIYADCENSKACAPAKHHFDACQSRVQEGKGFKGEDCIEEFFHLAHCASECTAPKLFKRLV</sequence>
<evidence type="ECO:0000256" key="8">
    <source>
        <dbReference type="ARBA" id="ARBA00023136"/>
    </source>
</evidence>
<dbReference type="AlphaFoldDB" id="A0A066VMG7"/>
<comment type="subcellular location">
    <subcellularLocation>
        <location evidence="1">Mitochondrion inner membrane</location>
        <topology evidence="1">Peripheral membrane protein</topology>
        <orientation evidence="1">Intermembrane side</orientation>
    </subcellularLocation>
</comment>
<dbReference type="GO" id="GO:0005743">
    <property type="term" value="C:mitochondrial inner membrane"/>
    <property type="evidence" value="ECO:0007669"/>
    <property type="project" value="UniProtKB-SubCell"/>
</dbReference>
<dbReference type="Pfam" id="PF02320">
    <property type="entry name" value="UCR_hinge"/>
    <property type="match status" value="1"/>
</dbReference>
<organism evidence="11 12">
    <name type="scientific">Tilletiaria anomala (strain ATCC 24038 / CBS 436.72 / UBC 951)</name>
    <dbReference type="NCBI Taxonomy" id="1037660"/>
    <lineage>
        <taxon>Eukaryota</taxon>
        <taxon>Fungi</taxon>
        <taxon>Dikarya</taxon>
        <taxon>Basidiomycota</taxon>
        <taxon>Ustilaginomycotina</taxon>
        <taxon>Exobasidiomycetes</taxon>
        <taxon>Georgefischeriales</taxon>
        <taxon>Tilletiariaceae</taxon>
        <taxon>Tilletiaria</taxon>
    </lineage>
</organism>
<proteinExistence type="inferred from homology"/>
<comment type="similarity">
    <text evidence="2">Belongs to the UQCRH/QCR6 family.</text>
</comment>
<dbReference type="OMA" id="CENSKAC"/>
<dbReference type="EMBL" id="JMSN01000097">
    <property type="protein sequence ID" value="KDN39949.1"/>
    <property type="molecule type" value="Genomic_DNA"/>
</dbReference>
<dbReference type="STRING" id="1037660.A0A066VMG7"/>
<dbReference type="GO" id="GO:0006122">
    <property type="term" value="P:mitochondrial electron transport, ubiquinol to cytochrome c"/>
    <property type="evidence" value="ECO:0007669"/>
    <property type="project" value="InterPro"/>
</dbReference>
<feature type="domain" description="Ubiquinol-cytochrome C reductase hinge" evidence="10">
    <location>
        <begin position="112"/>
        <end position="175"/>
    </location>
</feature>
<keyword evidence="8" id="KW-0472">Membrane</keyword>
<feature type="compositionally biased region" description="Low complexity" evidence="9">
    <location>
        <begin position="1"/>
        <end position="14"/>
    </location>
</feature>